<dbReference type="PROSITE" id="PS51318">
    <property type="entry name" value="TAT"/>
    <property type="match status" value="1"/>
</dbReference>
<dbReference type="InterPro" id="IPR006311">
    <property type="entry name" value="TAT_signal"/>
</dbReference>
<evidence type="ECO:0000256" key="1">
    <source>
        <dbReference type="ARBA" id="ARBA00022714"/>
    </source>
</evidence>
<dbReference type="CDD" id="cd03467">
    <property type="entry name" value="Rieske"/>
    <property type="match status" value="2"/>
</dbReference>
<reference evidence="7 8" key="1">
    <citation type="submission" date="2021-02" db="EMBL/GenBank/DDBJ databases">
        <title>De Novo genome assembly of isolated myxobacteria.</title>
        <authorList>
            <person name="Stevens D.C."/>
        </authorList>
    </citation>
    <scope>NUCLEOTIDE SEQUENCE [LARGE SCALE GENOMIC DNA]</scope>
    <source>
        <strain evidence="8">SCPEA02</strain>
    </source>
</reference>
<dbReference type="PROSITE" id="PS51296">
    <property type="entry name" value="RIESKE"/>
    <property type="match status" value="2"/>
</dbReference>
<protein>
    <submittedName>
        <fullName evidence="7">Rieske 2Fe-2S domain-containing protein</fullName>
    </submittedName>
</protein>
<dbReference type="InterPro" id="IPR017941">
    <property type="entry name" value="Rieske_2Fe-2S"/>
</dbReference>
<keyword evidence="2" id="KW-0479">Metal-binding</keyword>
<sequence>MSTSRRGFLTGVLGTGAAATVLPGCAPDVDPAPVVDVTPDAETGAVTLEVSRYPDLARVGGAVTLRQPGLKPLLVVHRTEEGFSVLDATCTHKGCPLGYDGRDVVCPCHAARFDSETGAVKLRPATAALEVVASTGVTYEAGVLTIQLGDADFPPALNGTVTLPYSEFPELRDNGGSVTGVPRGYGRPIIVSREPGGTLVAVNALCTHNRCRVGLEEDHLRCPCHGATFNLDGTMRQGPVLDGNGTRGTTPPLMTLTVTETDDGDGVIVSGLR</sequence>
<dbReference type="InterPro" id="IPR036922">
    <property type="entry name" value="Rieske_2Fe-2S_sf"/>
</dbReference>
<proteinExistence type="predicted"/>
<dbReference type="Gene3D" id="2.102.10.10">
    <property type="entry name" value="Rieske [2Fe-2S] iron-sulphur domain"/>
    <property type="match status" value="2"/>
</dbReference>
<dbReference type="EMBL" id="CP071090">
    <property type="protein sequence ID" value="QSQ23209.1"/>
    <property type="molecule type" value="Genomic_DNA"/>
</dbReference>
<evidence type="ECO:0000313" key="8">
    <source>
        <dbReference type="Proteomes" id="UP000662747"/>
    </source>
</evidence>
<dbReference type="RefSeq" id="WP_206724784.1">
    <property type="nucleotide sequence ID" value="NZ_CP071090.1"/>
</dbReference>
<dbReference type="PANTHER" id="PTHR10134">
    <property type="entry name" value="CYTOCHROME B-C1 COMPLEX SUBUNIT RIESKE, MITOCHONDRIAL"/>
    <property type="match status" value="1"/>
</dbReference>
<evidence type="ECO:0000256" key="3">
    <source>
        <dbReference type="ARBA" id="ARBA00023004"/>
    </source>
</evidence>
<dbReference type="Pfam" id="PF00355">
    <property type="entry name" value="Rieske"/>
    <property type="match status" value="2"/>
</dbReference>
<keyword evidence="5" id="KW-1015">Disulfide bond</keyword>
<dbReference type="SUPFAM" id="SSF50022">
    <property type="entry name" value="ISP domain"/>
    <property type="match status" value="2"/>
</dbReference>
<feature type="domain" description="Rieske" evidence="6">
    <location>
        <begin position="48"/>
        <end position="132"/>
    </location>
</feature>
<evidence type="ECO:0000256" key="4">
    <source>
        <dbReference type="ARBA" id="ARBA00023014"/>
    </source>
</evidence>
<gene>
    <name evidence="7" type="ORF">JY651_50430</name>
</gene>
<evidence type="ECO:0000256" key="2">
    <source>
        <dbReference type="ARBA" id="ARBA00022723"/>
    </source>
</evidence>
<keyword evidence="1" id="KW-0001">2Fe-2S</keyword>
<dbReference type="Proteomes" id="UP000662747">
    <property type="component" value="Chromosome"/>
</dbReference>
<evidence type="ECO:0000313" key="7">
    <source>
        <dbReference type="EMBL" id="QSQ23209.1"/>
    </source>
</evidence>
<feature type="domain" description="Rieske" evidence="6">
    <location>
        <begin position="186"/>
        <end position="267"/>
    </location>
</feature>
<evidence type="ECO:0000256" key="5">
    <source>
        <dbReference type="ARBA" id="ARBA00023157"/>
    </source>
</evidence>
<keyword evidence="4" id="KW-0411">Iron-sulfur</keyword>
<accession>A0ABX7P0L2</accession>
<organism evidence="7 8">
    <name type="scientific">Pyxidicoccus parkwayensis</name>
    <dbReference type="NCBI Taxonomy" id="2813578"/>
    <lineage>
        <taxon>Bacteria</taxon>
        <taxon>Pseudomonadati</taxon>
        <taxon>Myxococcota</taxon>
        <taxon>Myxococcia</taxon>
        <taxon>Myxococcales</taxon>
        <taxon>Cystobacterineae</taxon>
        <taxon>Myxococcaceae</taxon>
        <taxon>Pyxidicoccus</taxon>
    </lineage>
</organism>
<dbReference type="InterPro" id="IPR014349">
    <property type="entry name" value="Rieske_Fe-S_prot"/>
</dbReference>
<keyword evidence="8" id="KW-1185">Reference proteome</keyword>
<keyword evidence="3" id="KW-0408">Iron</keyword>
<name>A0ABX7P0L2_9BACT</name>
<evidence type="ECO:0000259" key="6">
    <source>
        <dbReference type="PROSITE" id="PS51296"/>
    </source>
</evidence>